<proteinExistence type="predicted"/>
<accession>A0A7C8YJQ1</accession>
<name>A0A7C8YJQ1_OPUST</name>
<feature type="region of interest" description="Disordered" evidence="1">
    <location>
        <begin position="140"/>
        <end position="164"/>
    </location>
</feature>
<evidence type="ECO:0000313" key="2">
    <source>
        <dbReference type="EMBL" id="MBA4620052.1"/>
    </source>
</evidence>
<dbReference type="EMBL" id="GISG01028399">
    <property type="protein sequence ID" value="MBA4620053.1"/>
    <property type="molecule type" value="Transcribed_RNA"/>
</dbReference>
<dbReference type="AlphaFoldDB" id="A0A7C8YJQ1"/>
<evidence type="ECO:0000256" key="1">
    <source>
        <dbReference type="SAM" id="MobiDB-lite"/>
    </source>
</evidence>
<reference evidence="2" key="1">
    <citation type="journal article" date="2013" name="J. Plant Res.">
        <title>Effect of fungi and light on seed germination of three Opuntia species from semiarid lands of central Mexico.</title>
        <authorList>
            <person name="Delgado-Sanchez P."/>
            <person name="Jimenez-Bremont J.F."/>
            <person name="Guerrero-Gonzalez Mde L."/>
            <person name="Flores J."/>
        </authorList>
    </citation>
    <scope>NUCLEOTIDE SEQUENCE</scope>
    <source>
        <tissue evidence="2">Cladode</tissue>
    </source>
</reference>
<organism evidence="2">
    <name type="scientific">Opuntia streptacantha</name>
    <name type="common">Prickly pear cactus</name>
    <name type="synonym">Opuntia cardona</name>
    <dbReference type="NCBI Taxonomy" id="393608"/>
    <lineage>
        <taxon>Eukaryota</taxon>
        <taxon>Viridiplantae</taxon>
        <taxon>Streptophyta</taxon>
        <taxon>Embryophyta</taxon>
        <taxon>Tracheophyta</taxon>
        <taxon>Spermatophyta</taxon>
        <taxon>Magnoliopsida</taxon>
        <taxon>eudicotyledons</taxon>
        <taxon>Gunneridae</taxon>
        <taxon>Pentapetalae</taxon>
        <taxon>Caryophyllales</taxon>
        <taxon>Cactineae</taxon>
        <taxon>Cactaceae</taxon>
        <taxon>Opuntioideae</taxon>
        <taxon>Opuntia</taxon>
    </lineage>
</organism>
<reference evidence="2" key="2">
    <citation type="submission" date="2020-07" db="EMBL/GenBank/DDBJ databases">
        <authorList>
            <person name="Vera ALvarez R."/>
            <person name="Arias-Moreno D.M."/>
            <person name="Jimenez-Jacinto V."/>
            <person name="Jimenez-Bremont J.F."/>
            <person name="Swaminathan K."/>
            <person name="Moose S.P."/>
            <person name="Guerrero-Gonzalez M.L."/>
            <person name="Marino-Ramirez L."/>
            <person name="Landsman D."/>
            <person name="Rodriguez-Kessler M."/>
            <person name="Delgado-Sanchez P."/>
        </authorList>
    </citation>
    <scope>NUCLEOTIDE SEQUENCE</scope>
    <source>
        <tissue evidence="2">Cladode</tissue>
    </source>
</reference>
<dbReference type="EMBL" id="GISG01028398">
    <property type="protein sequence ID" value="MBA4620052.1"/>
    <property type="molecule type" value="Transcribed_RNA"/>
</dbReference>
<protein>
    <submittedName>
        <fullName evidence="2">Uncharacterized protein</fullName>
    </submittedName>
</protein>
<sequence>MVCTVLHLLLQFGPKFSVKATSTSCRSFPSTIFLGEFILDSFEESNRDLSSSRLNGNNTVSEAVVNEIVEGMAIAVVSELAARRREFLKALRGDSGEISLKFSVFSDDDRPPGNKTVNQGLLPHFSLSFSPSYMTHNHQMLRNRARQKHKPRKRERKREKKKRN</sequence>